<name>A0ABV3DPX7_9ACTN</name>
<dbReference type="RefSeq" id="WP_358360245.1">
    <property type="nucleotide sequence ID" value="NZ_JBEZFP010000100.1"/>
</dbReference>
<evidence type="ECO:0000313" key="2">
    <source>
        <dbReference type="Proteomes" id="UP001551482"/>
    </source>
</evidence>
<sequence length="765" mass="82592">MDTNHVEIGTGYPGGQLAKAFRTALGHEDAATRQRAEERLRTWQKVLDGMSAGTLTVGSRTPVAGLPAWVTPQVVRGGFATGDAEAGGPLLPHETATAARIGLRNPSRLALFHYHLTDAGLAELEALLDGGRYDVTVPEEAALPTVAWLLRAGDRLGALTLLDTIRPFADRLRFTPQPTDAPMPDGVMVHRETVADVRTALGVRRPNARVMAMNEALTVWNPFADQLLEHWLETVSPEGTVGAVAPDGWPDRGRELLARYRRLASEHRLCGKHRNPKQNIAILRTALELAVAGRPLPPRRRGLLQHAVDAMVIRRGTPGSPEHTRLRERQAADAALVSSYELAKLLLTRLAEVAPNAGLPDTGWVVAPVSEAEAEAMRPGVRVGTEIPDALRRVVERVLSAPVATLVERGVVPSAEVLAGLAPQLVAATSALAYHDDALRTLVAASYRAFANRRSLLLLNLESQVGIHELPWVEAVARYRRPARDTAGLAQAALTEMAGLTLRAFPATILPNPMIQELGALARQAQLDVPLTEELAADIFMGTFSDKFRRAAVLAADLLEGSLYARYFAIDYAAVRALPAPQTPATGPKARRRAPKSPTAPTFAALCRDRAGNTRGGSWVAANGMVIEQAQILTTHNLAALVHPIGVSPAEGWDGLARAAFSGTSRLVGQVHNNPRPLGTIKDAAYAWRQTVFFMSLCGLADQISVVAALQDDLKRQPDHIVRRLDPVVAGLRHILVGGTFDDNSALTARRFTAWATDGHWMRRI</sequence>
<comment type="caution">
    <text evidence="1">The sequence shown here is derived from an EMBL/GenBank/DDBJ whole genome shotgun (WGS) entry which is preliminary data.</text>
</comment>
<dbReference type="Proteomes" id="UP001551482">
    <property type="component" value="Unassembled WGS sequence"/>
</dbReference>
<keyword evidence="2" id="KW-1185">Reference proteome</keyword>
<proteinExistence type="predicted"/>
<dbReference type="EMBL" id="JBEZFP010000100">
    <property type="protein sequence ID" value="MEU8137804.1"/>
    <property type="molecule type" value="Genomic_DNA"/>
</dbReference>
<protein>
    <submittedName>
        <fullName evidence="1">Uncharacterized protein</fullName>
    </submittedName>
</protein>
<gene>
    <name evidence="1" type="ORF">AB0C36_30355</name>
</gene>
<reference evidence="1 2" key="1">
    <citation type="submission" date="2024-06" db="EMBL/GenBank/DDBJ databases">
        <title>The Natural Products Discovery Center: Release of the First 8490 Sequenced Strains for Exploring Actinobacteria Biosynthetic Diversity.</title>
        <authorList>
            <person name="Kalkreuter E."/>
            <person name="Kautsar S.A."/>
            <person name="Yang D."/>
            <person name="Bader C.D."/>
            <person name="Teijaro C.N."/>
            <person name="Fluegel L."/>
            <person name="Davis C.M."/>
            <person name="Simpson J.R."/>
            <person name="Lauterbach L."/>
            <person name="Steele A.D."/>
            <person name="Gui C."/>
            <person name="Meng S."/>
            <person name="Li G."/>
            <person name="Viehrig K."/>
            <person name="Ye F."/>
            <person name="Su P."/>
            <person name="Kiefer A.F."/>
            <person name="Nichols A."/>
            <person name="Cepeda A.J."/>
            <person name="Yan W."/>
            <person name="Fan B."/>
            <person name="Jiang Y."/>
            <person name="Adhikari A."/>
            <person name="Zheng C.-J."/>
            <person name="Schuster L."/>
            <person name="Cowan T.M."/>
            <person name="Smanski M.J."/>
            <person name="Chevrette M.G."/>
            <person name="De Carvalho L.P.S."/>
            <person name="Shen B."/>
        </authorList>
    </citation>
    <scope>NUCLEOTIDE SEQUENCE [LARGE SCALE GENOMIC DNA]</scope>
    <source>
        <strain evidence="1 2">NPDC048946</strain>
    </source>
</reference>
<organism evidence="1 2">
    <name type="scientific">Streptodolium elevatio</name>
    <dbReference type="NCBI Taxonomy" id="3157996"/>
    <lineage>
        <taxon>Bacteria</taxon>
        <taxon>Bacillati</taxon>
        <taxon>Actinomycetota</taxon>
        <taxon>Actinomycetes</taxon>
        <taxon>Kitasatosporales</taxon>
        <taxon>Streptomycetaceae</taxon>
        <taxon>Streptodolium</taxon>
    </lineage>
</organism>
<evidence type="ECO:0000313" key="1">
    <source>
        <dbReference type="EMBL" id="MEU8137804.1"/>
    </source>
</evidence>
<accession>A0ABV3DPX7</accession>